<proteinExistence type="predicted"/>
<accession>A0A7W9SQ70</accession>
<keyword evidence="2" id="KW-1185">Reference proteome</keyword>
<sequence>MAWPTQLDYQEALTFPQHCFRDPELAGAQLAAPGLFGLPQPITGNFTNVYHLKSDPEATQQWAVRLFLRDDLSRTERYGLLAAHPDKPACFLPFDFQPEGIVLARGAFPLLKMPWIVGEPLNTWVERNLNTAGALAGLAERWAALVQSLVVAQLAHGDLQHGNIFVTPGGELRLLDYDGMWAPTLAALTPGEVGHPSYQHPRRLYTGFMDRFPALVIYVALRVLALAPELWYRLDNGDNLLFRREDFLAPQISRTFSLLRDVRGLGPLVTALQDACSLPPERTPPLTRYTT</sequence>
<evidence type="ECO:0000313" key="1">
    <source>
        <dbReference type="EMBL" id="MBB6049949.1"/>
    </source>
</evidence>
<comment type="caution">
    <text evidence="1">The sequence shown here is derived from an EMBL/GenBank/DDBJ whole genome shotgun (WGS) entry which is preliminary data.</text>
</comment>
<reference evidence="1 2" key="1">
    <citation type="submission" date="2020-08" db="EMBL/GenBank/DDBJ databases">
        <title>Genomic Encyclopedia of Type Strains, Phase IV (KMG-IV): sequencing the most valuable type-strain genomes for metagenomic binning, comparative biology and taxonomic classification.</title>
        <authorList>
            <person name="Goeker M."/>
        </authorList>
    </citation>
    <scope>NUCLEOTIDE SEQUENCE [LARGE SCALE GENOMIC DNA]</scope>
    <source>
        <strain evidence="1 2">DSM 23562</strain>
    </source>
</reference>
<dbReference type="InterPro" id="IPR011009">
    <property type="entry name" value="Kinase-like_dom_sf"/>
</dbReference>
<dbReference type="AlphaFoldDB" id="A0A7W9SQ70"/>
<dbReference type="SUPFAM" id="SSF56112">
    <property type="entry name" value="Protein kinase-like (PK-like)"/>
    <property type="match status" value="1"/>
</dbReference>
<evidence type="ECO:0000313" key="2">
    <source>
        <dbReference type="Proteomes" id="UP000520814"/>
    </source>
</evidence>
<name>A0A7W9SQ70_ARMRO</name>
<protein>
    <submittedName>
        <fullName evidence="1">Uncharacterized protein</fullName>
    </submittedName>
</protein>
<dbReference type="RefSeq" id="WP_184193982.1">
    <property type="nucleotide sequence ID" value="NZ_JACHGW010000002.1"/>
</dbReference>
<organism evidence="1 2">
    <name type="scientific">Armatimonas rosea</name>
    <dbReference type="NCBI Taxonomy" id="685828"/>
    <lineage>
        <taxon>Bacteria</taxon>
        <taxon>Bacillati</taxon>
        <taxon>Armatimonadota</taxon>
        <taxon>Armatimonadia</taxon>
        <taxon>Armatimonadales</taxon>
        <taxon>Armatimonadaceae</taxon>
        <taxon>Armatimonas</taxon>
    </lineage>
</organism>
<gene>
    <name evidence="1" type="ORF">HNQ39_001740</name>
</gene>
<dbReference type="EMBL" id="JACHGW010000002">
    <property type="protein sequence ID" value="MBB6049949.1"/>
    <property type="molecule type" value="Genomic_DNA"/>
</dbReference>
<dbReference type="Proteomes" id="UP000520814">
    <property type="component" value="Unassembled WGS sequence"/>
</dbReference>